<dbReference type="Pfam" id="PF19030">
    <property type="entry name" value="TSP1_ADAMTS"/>
    <property type="match status" value="6"/>
</dbReference>
<dbReference type="FunFam" id="2.20.100.10:FF:000005">
    <property type="entry name" value="ADAM metallopeptidase with thrombospondin type 1 motif 9"/>
    <property type="match status" value="1"/>
</dbReference>
<accession>A0A8J2RW12</accession>
<evidence type="ECO:0000313" key="9">
    <source>
        <dbReference type="EMBL" id="CAH0109452.1"/>
    </source>
</evidence>
<dbReference type="PANTHER" id="PTHR13723:SF313">
    <property type="entry name" value="PEPTIDASE M12B DOMAIN-CONTAINING PROTEIN"/>
    <property type="match status" value="1"/>
</dbReference>
<keyword evidence="2" id="KW-0964">Secreted</keyword>
<dbReference type="InterPro" id="IPR013273">
    <property type="entry name" value="ADAMTS/ADAMTS-like"/>
</dbReference>
<dbReference type="SUPFAM" id="SSF82895">
    <property type="entry name" value="TSP-1 type 1 repeat"/>
    <property type="match status" value="6"/>
</dbReference>
<reference evidence="9" key="1">
    <citation type="submission" date="2021-11" db="EMBL/GenBank/DDBJ databases">
        <authorList>
            <person name="Schell T."/>
        </authorList>
    </citation>
    <scope>NUCLEOTIDE SEQUENCE</scope>
    <source>
        <strain evidence="9">M5</strain>
    </source>
</reference>
<dbReference type="InterPro" id="IPR000884">
    <property type="entry name" value="TSP1_rpt"/>
</dbReference>
<protein>
    <recommendedName>
        <fullName evidence="8">Ig-like domain-containing protein</fullName>
    </recommendedName>
</protein>
<feature type="compositionally biased region" description="Basic and acidic residues" evidence="7">
    <location>
        <begin position="808"/>
        <end position="817"/>
    </location>
</feature>
<feature type="compositionally biased region" description="Acidic residues" evidence="7">
    <location>
        <begin position="1153"/>
        <end position="1167"/>
    </location>
</feature>
<dbReference type="FunFam" id="2.20.100.10:FF:000009">
    <property type="entry name" value="ADAMTS-like protein 3 isoform A"/>
    <property type="match status" value="1"/>
</dbReference>
<feature type="compositionally biased region" description="Low complexity" evidence="7">
    <location>
        <begin position="1128"/>
        <end position="1148"/>
    </location>
</feature>
<proteinExistence type="predicted"/>
<feature type="region of interest" description="Disordered" evidence="7">
    <location>
        <begin position="953"/>
        <end position="1265"/>
    </location>
</feature>
<dbReference type="InterPro" id="IPR045371">
    <property type="entry name" value="ADAMTS_CR_3"/>
</dbReference>
<evidence type="ECO:0000256" key="7">
    <source>
        <dbReference type="SAM" id="MobiDB-lite"/>
    </source>
</evidence>
<dbReference type="InterPro" id="IPR036179">
    <property type="entry name" value="Ig-like_dom_sf"/>
</dbReference>
<feature type="compositionally biased region" description="Low complexity" evidence="7">
    <location>
        <begin position="1255"/>
        <end position="1265"/>
    </location>
</feature>
<evidence type="ECO:0000256" key="6">
    <source>
        <dbReference type="PIRSR" id="PIRSR613273-3"/>
    </source>
</evidence>
<evidence type="ECO:0000256" key="3">
    <source>
        <dbReference type="ARBA" id="ARBA00022729"/>
    </source>
</evidence>
<dbReference type="Pfam" id="PF19236">
    <property type="entry name" value="ADAMTS_CR_3"/>
    <property type="match status" value="1"/>
</dbReference>
<keyword evidence="5 6" id="KW-1015">Disulfide bond</keyword>
<dbReference type="EMBL" id="CAKKLH010000292">
    <property type="protein sequence ID" value="CAH0109452.1"/>
    <property type="molecule type" value="Genomic_DNA"/>
</dbReference>
<dbReference type="PROSITE" id="PS50092">
    <property type="entry name" value="TSP1"/>
    <property type="match status" value="6"/>
</dbReference>
<dbReference type="InterPro" id="IPR036383">
    <property type="entry name" value="TSP1_rpt_sf"/>
</dbReference>
<gene>
    <name evidence="9" type="ORF">DGAL_LOCUS12930</name>
</gene>
<dbReference type="Pfam" id="PF07679">
    <property type="entry name" value="I-set"/>
    <property type="match status" value="1"/>
</dbReference>
<dbReference type="Gene3D" id="2.20.100.10">
    <property type="entry name" value="Thrombospondin type-1 (TSP1) repeat"/>
    <property type="match status" value="6"/>
</dbReference>
<dbReference type="GO" id="GO:0030198">
    <property type="term" value="P:extracellular matrix organization"/>
    <property type="evidence" value="ECO:0007669"/>
    <property type="project" value="InterPro"/>
</dbReference>
<feature type="region of interest" description="Disordered" evidence="7">
    <location>
        <begin position="785"/>
        <end position="851"/>
    </location>
</feature>
<comment type="subcellular location">
    <subcellularLocation>
        <location evidence="1">Secreted</location>
    </subcellularLocation>
</comment>
<feature type="compositionally biased region" description="Low complexity" evidence="7">
    <location>
        <begin position="415"/>
        <end position="426"/>
    </location>
</feature>
<feature type="compositionally biased region" description="Gly residues" evidence="7">
    <location>
        <begin position="1210"/>
        <end position="1220"/>
    </location>
</feature>
<dbReference type="InterPro" id="IPR003598">
    <property type="entry name" value="Ig_sub2"/>
</dbReference>
<dbReference type="Gene3D" id="2.60.40.10">
    <property type="entry name" value="Immunoglobulins"/>
    <property type="match status" value="1"/>
</dbReference>
<dbReference type="SMART" id="SM00408">
    <property type="entry name" value="IGc2"/>
    <property type="match status" value="1"/>
</dbReference>
<keyword evidence="3" id="KW-0732">Signal</keyword>
<dbReference type="PANTHER" id="PTHR13723">
    <property type="entry name" value="ADAMTS A DISINTEGRIN AND METALLOPROTEASE WITH THROMBOSPONDIN MOTIFS PROTEASE"/>
    <property type="match status" value="1"/>
</dbReference>
<comment type="caution">
    <text evidence="9">The sequence shown here is derived from an EMBL/GenBank/DDBJ whole genome shotgun (WGS) entry which is preliminary data.</text>
</comment>
<evidence type="ECO:0000256" key="4">
    <source>
        <dbReference type="ARBA" id="ARBA00022737"/>
    </source>
</evidence>
<dbReference type="Proteomes" id="UP000789390">
    <property type="component" value="Unassembled WGS sequence"/>
</dbReference>
<feature type="disulfide bond" evidence="6">
    <location>
        <begin position="119"/>
        <end position="153"/>
    </location>
</feature>
<feature type="compositionally biased region" description="Low complexity" evidence="7">
    <location>
        <begin position="828"/>
        <end position="840"/>
    </location>
</feature>
<name>A0A8J2RW12_9CRUS</name>
<dbReference type="InterPro" id="IPR050439">
    <property type="entry name" value="ADAMTS_ADAMTS-like"/>
</dbReference>
<organism evidence="9 10">
    <name type="scientific">Daphnia galeata</name>
    <dbReference type="NCBI Taxonomy" id="27404"/>
    <lineage>
        <taxon>Eukaryota</taxon>
        <taxon>Metazoa</taxon>
        <taxon>Ecdysozoa</taxon>
        <taxon>Arthropoda</taxon>
        <taxon>Crustacea</taxon>
        <taxon>Branchiopoda</taxon>
        <taxon>Diplostraca</taxon>
        <taxon>Cladocera</taxon>
        <taxon>Anomopoda</taxon>
        <taxon>Daphniidae</taxon>
        <taxon>Daphnia</taxon>
    </lineage>
</organism>
<dbReference type="SMART" id="SM00209">
    <property type="entry name" value="TSP1"/>
    <property type="match status" value="7"/>
</dbReference>
<dbReference type="CDD" id="cd00096">
    <property type="entry name" value="Ig"/>
    <property type="match status" value="1"/>
</dbReference>
<feature type="region of interest" description="Disordered" evidence="7">
    <location>
        <begin position="396"/>
        <end position="436"/>
    </location>
</feature>
<evidence type="ECO:0000313" key="10">
    <source>
        <dbReference type="Proteomes" id="UP000789390"/>
    </source>
</evidence>
<evidence type="ECO:0000256" key="1">
    <source>
        <dbReference type="ARBA" id="ARBA00004613"/>
    </source>
</evidence>
<keyword evidence="4" id="KW-0677">Repeat</keyword>
<feature type="disulfide bond" evidence="6">
    <location>
        <begin position="123"/>
        <end position="158"/>
    </location>
</feature>
<evidence type="ECO:0000259" key="8">
    <source>
        <dbReference type="PROSITE" id="PS50835"/>
    </source>
</evidence>
<sequence>MLGRLATAGGNCLTGAERLQSASKSMPRLDPKKKKKEFLKRVIGILFAPTPLQHFGAYLFCAAAIYFNYNQNQKTEIVLTLTMMDHHRFLCQADDFGADEETRDPLEPKWSTWSEWAPCSRTCDGGATYQTRRCMDTVRGCGIHERSIRYQICNMQPCPEMVDFRLQQCQNYNSIPYQGKLYNWVPLTDKSTPSCSLSCRAVNTSLIVQHAARVHDGTRCKPGSLDMCIDGICQPVGCDLQLNSDSKVDRCGVCGGDGSTCTENTSDDLVVGYRWEFGHRLTPCTATCDGGQQEVEIICRDAVTGLEVADHNMCDPSNRPQRKFVQCHTDPCPPKWIVGPWESCSVSCGGGVKERRVYCQQGHNNSQCSTLCGDGGVQTRVVVCRDARGHVTNACRLQDQPPTSRSCPSPPPCPSTETPPTTVTAPNRPPREKVTPFNLFDDDEIEEEEEKELKGVLVQQASGSITSGSGSAPSALLSEKLQVGEISLVPTDPTFIAGDWSPCSVTCGDGTREREVNCKIFLEFSKTIAKLPDKECPGIKPVEVEPCFMRPCSLSNKYEPWIDQFSDQSNYKLMLGTRKPVEDLRAATKMELTSGTSGGPVTVTKPSSYAIPSSVTAPLLAHTWKSSGFSQCSASCLGGVQESIIECVREQDGHRVSPHLCPMERRPDAITRTCNDVPCPPRWNTSDFSSCSRTCGGGVQTREVHCIHEVARGGSNTLPVGPDLCPQPPPRAQQFCNMIDCPVEWKTGEWSQCSSPCDGGFKVRKVSCQQMLALGQVLTKTANHCNPTSRPAESKPCNTGKPCSSSSKVDDDGRVDKEDDEQEQQLKVGGVATTTVGSVPERPPPSPERVDLPKIQSTNQNFVQQSQSKKKVTLKIGGKATVFKGTQIKIRCPVKHFDKSKINWMKDHTLLVKNSKHELNKKGMLRIRDATFSDSGVYSCIAGKSVANITVTVRPAPTTPNNPESDWESPSSPAGSNGNRSKIDGHVKQQQRIHQTLTDELTRRTSSGGGRSWPGGSLNPVDESRSWTGVGEEGNDDDDEEEEDDVKEMKGNSLVNNAGKNNFDHRYKSVSQQNQPDEEEEEEEDSFVSSSGSAGPPFSDQDQDWHRQTPHYTYVTRARTTRPPHPPSTTATTPMTTPTTTTELPVTTSANVDVDEEDEDETDDEDDDYRRPESRTISNNWPDRIDPIPTFWPTQNWWGTIDPMRHDPGGGEVGRSGGGQSRQSNRIPTNAPTPRSSNNNNNRNRADAGTNQIARSSSPSRRPSTSPYFQLLLAGLVQVRWLMPCWATSIQPSLRHRPLLATVSVIVAAASLFQIFA</sequence>
<evidence type="ECO:0000256" key="5">
    <source>
        <dbReference type="ARBA" id="ARBA00023157"/>
    </source>
</evidence>
<feature type="domain" description="Ig-like" evidence="8">
    <location>
        <begin position="853"/>
        <end position="950"/>
    </location>
</feature>
<dbReference type="InterPro" id="IPR003599">
    <property type="entry name" value="Ig_sub"/>
</dbReference>
<feature type="compositionally biased region" description="Polar residues" evidence="7">
    <location>
        <begin position="988"/>
        <end position="999"/>
    </location>
</feature>
<dbReference type="GO" id="GO:0005576">
    <property type="term" value="C:extracellular region"/>
    <property type="evidence" value="ECO:0007669"/>
    <property type="project" value="UniProtKB-SubCell"/>
</dbReference>
<feature type="compositionally biased region" description="Acidic residues" evidence="7">
    <location>
        <begin position="1033"/>
        <end position="1046"/>
    </location>
</feature>
<feature type="compositionally biased region" description="Polar residues" evidence="7">
    <location>
        <begin position="959"/>
        <end position="980"/>
    </location>
</feature>
<dbReference type="GO" id="GO:0031012">
    <property type="term" value="C:extracellular matrix"/>
    <property type="evidence" value="ECO:0007669"/>
    <property type="project" value="TreeGrafter"/>
</dbReference>
<dbReference type="Pfam" id="PF00090">
    <property type="entry name" value="TSP_1"/>
    <property type="match status" value="1"/>
</dbReference>
<dbReference type="OrthoDB" id="5948003at2759"/>
<dbReference type="SMART" id="SM00409">
    <property type="entry name" value="IG"/>
    <property type="match status" value="1"/>
</dbReference>
<feature type="compositionally biased region" description="Low complexity" evidence="7">
    <location>
        <begin position="1221"/>
        <end position="1243"/>
    </location>
</feature>
<evidence type="ECO:0000256" key="2">
    <source>
        <dbReference type="ARBA" id="ARBA00022525"/>
    </source>
</evidence>
<dbReference type="InterPro" id="IPR013783">
    <property type="entry name" value="Ig-like_fold"/>
</dbReference>
<keyword evidence="10" id="KW-1185">Reference proteome</keyword>
<dbReference type="InterPro" id="IPR013098">
    <property type="entry name" value="Ig_I-set"/>
</dbReference>
<dbReference type="SUPFAM" id="SSF48726">
    <property type="entry name" value="Immunoglobulin"/>
    <property type="match status" value="1"/>
</dbReference>
<dbReference type="PROSITE" id="PS50835">
    <property type="entry name" value="IG_LIKE"/>
    <property type="match status" value="1"/>
</dbReference>
<feature type="compositionally biased region" description="Acidic residues" evidence="7">
    <location>
        <begin position="1076"/>
        <end position="1086"/>
    </location>
</feature>
<dbReference type="PRINTS" id="PR01857">
    <property type="entry name" value="ADAMTSFAMILY"/>
</dbReference>
<dbReference type="InterPro" id="IPR007110">
    <property type="entry name" value="Ig-like_dom"/>
</dbReference>